<dbReference type="Gene3D" id="3.40.50.2000">
    <property type="entry name" value="Glycogen Phosphorylase B"/>
    <property type="match status" value="3"/>
</dbReference>
<organism evidence="4 5">
    <name type="scientific">Popillia japonica</name>
    <name type="common">Japanese beetle</name>
    <dbReference type="NCBI Taxonomy" id="7064"/>
    <lineage>
        <taxon>Eukaryota</taxon>
        <taxon>Metazoa</taxon>
        <taxon>Ecdysozoa</taxon>
        <taxon>Arthropoda</taxon>
        <taxon>Hexapoda</taxon>
        <taxon>Insecta</taxon>
        <taxon>Pterygota</taxon>
        <taxon>Neoptera</taxon>
        <taxon>Endopterygota</taxon>
        <taxon>Coleoptera</taxon>
        <taxon>Polyphaga</taxon>
        <taxon>Scarabaeiformia</taxon>
        <taxon>Scarabaeidae</taxon>
        <taxon>Rutelinae</taxon>
        <taxon>Popillia</taxon>
    </lineage>
</organism>
<dbReference type="InterPro" id="IPR035595">
    <property type="entry name" value="UDP_glycos_trans_CS"/>
</dbReference>
<dbReference type="PROSITE" id="PS00375">
    <property type="entry name" value="UDPGT"/>
    <property type="match status" value="1"/>
</dbReference>
<evidence type="ECO:0000256" key="3">
    <source>
        <dbReference type="ARBA" id="ARBA00022679"/>
    </source>
</evidence>
<accession>A0AAW1LT19</accession>
<dbReference type="SUPFAM" id="SSF53756">
    <property type="entry name" value="UDP-Glycosyltransferase/glycogen phosphorylase"/>
    <property type="match status" value="3"/>
</dbReference>
<proteinExistence type="inferred from homology"/>
<reference evidence="4 5" key="1">
    <citation type="journal article" date="2024" name="BMC Genomics">
        <title>De novo assembly and annotation of Popillia japonica's genome with initial clues to its potential as an invasive pest.</title>
        <authorList>
            <person name="Cucini C."/>
            <person name="Boschi S."/>
            <person name="Funari R."/>
            <person name="Cardaioli E."/>
            <person name="Iannotti N."/>
            <person name="Marturano G."/>
            <person name="Paoli F."/>
            <person name="Bruttini M."/>
            <person name="Carapelli A."/>
            <person name="Frati F."/>
            <person name="Nardi F."/>
        </authorList>
    </citation>
    <scope>NUCLEOTIDE SEQUENCE [LARGE SCALE GENOMIC DNA]</scope>
    <source>
        <strain evidence="4">DMR45628</strain>
    </source>
</reference>
<dbReference type="Pfam" id="PF00201">
    <property type="entry name" value="UDPGT"/>
    <property type="match status" value="2"/>
</dbReference>
<keyword evidence="5" id="KW-1185">Reference proteome</keyword>
<dbReference type="AlphaFoldDB" id="A0AAW1LT19"/>
<dbReference type="InterPro" id="IPR002213">
    <property type="entry name" value="UDP_glucos_trans"/>
</dbReference>
<dbReference type="InterPro" id="IPR050271">
    <property type="entry name" value="UDP-glycosyltransferase"/>
</dbReference>
<comment type="similarity">
    <text evidence="1">Belongs to the UDP-glycosyltransferase family.</text>
</comment>
<evidence type="ECO:0000313" key="4">
    <source>
        <dbReference type="EMBL" id="KAK9736947.1"/>
    </source>
</evidence>
<dbReference type="GO" id="GO:0008194">
    <property type="term" value="F:UDP-glycosyltransferase activity"/>
    <property type="evidence" value="ECO:0007669"/>
    <property type="project" value="InterPro"/>
</dbReference>
<evidence type="ECO:0000256" key="2">
    <source>
        <dbReference type="ARBA" id="ARBA00022676"/>
    </source>
</evidence>
<name>A0AAW1LT19_POPJA</name>
<dbReference type="CDD" id="cd03784">
    <property type="entry name" value="GT1_Gtf-like"/>
    <property type="match status" value="2"/>
</dbReference>
<keyword evidence="3 4" id="KW-0808">Transferase</keyword>
<protein>
    <submittedName>
        <fullName evidence="4">UDP-glucoronosyl and UDP-glucosyl transferase</fullName>
    </submittedName>
</protein>
<evidence type="ECO:0000313" key="5">
    <source>
        <dbReference type="Proteomes" id="UP001458880"/>
    </source>
</evidence>
<keyword evidence="2" id="KW-0328">Glycosyltransferase</keyword>
<dbReference type="EMBL" id="JASPKY010000107">
    <property type="protein sequence ID" value="KAK9736947.1"/>
    <property type="molecule type" value="Genomic_DNA"/>
</dbReference>
<dbReference type="FunFam" id="3.40.50.2000:FF:000050">
    <property type="entry name" value="UDP-glucuronosyltransferase"/>
    <property type="match status" value="2"/>
</dbReference>
<dbReference type="Proteomes" id="UP001458880">
    <property type="component" value="Unassembled WGS sequence"/>
</dbReference>
<comment type="caution">
    <text evidence="4">The sequence shown here is derived from an EMBL/GenBank/DDBJ whole genome shotgun (WGS) entry which is preliminary data.</text>
</comment>
<gene>
    <name evidence="4" type="ORF">QE152_g11140</name>
</gene>
<dbReference type="PANTHER" id="PTHR48043">
    <property type="entry name" value="EG:EG0003.4 PROTEIN-RELATED"/>
    <property type="match status" value="1"/>
</dbReference>
<dbReference type="PANTHER" id="PTHR48043:SF159">
    <property type="entry name" value="EG:EG0003.4 PROTEIN-RELATED"/>
    <property type="match status" value="1"/>
</dbReference>
<evidence type="ECO:0000256" key="1">
    <source>
        <dbReference type="ARBA" id="ARBA00009995"/>
    </source>
</evidence>
<sequence>MGGNLKSKELPQATREAILRENVLWKFEEDLPGKPQNVEIRKWLPQQDILAHPNVKLFITHGGLLSTVESLSRGVPIVGIPVFGDQALNMRKAASHGYGISIPYNEFTEEKLSNALQEMLGNSAYSTRAKEISVLLNDKQVKQIDKAGYWIEYVIRHKGAPHLRVKQANKIFTFLICRIISFRANAAKILFVSPIGTHSHYTVGYSLVKGLAVRGHQVTFASAFEEREPVQNLKIVYLKDLKKQTEERYLTKSIFDVANVPPIAMIPLVAEIAMIPLVAEIGLWASETTYSDKAMQSLLSSNETYDVVITEAFATDSLQGIAFRFNAPSILVTTIGPSIWTNYITASPSVYSYMSHPFSSYTQKMTFCQRLINILTAIIFAKLPQCAPNLYDFPGIKNTSLYLFNSDPVLNVPLPLVPNTIEIGGIHVESPKKLPTDLQNYLDRSKEGVIYFSMGANIKSKELPKATREAILRVFSKLKENVLWKFEEDLPGKPQNVEIRKWLPQQDILAHPNLAFGGLLSTVESLSRGVPIVGIPVFGDQALNIRKAASHGYGISIPYNEFTEEKLSNALQEMLGNSAYSTRAKEISVLLNDKQVKQIDKAGYWIEYVIRHKGAPHLRVAAHELTCVVTLLLSWTDAAKILVVFPFAAHSHWSIGNALVRGLAAKGHEVTFVTPYAEKEAVKNVKSIFLSEVFRTGEEMRSDINLFDMFHIPTVLMIPMLGHMSLMSAEVTFSDPAMQAILNGKETYDAVVIESFFTDSLQGIGYKLNAPTILLTAFGPGILTNYLGKE</sequence>